<protein>
    <submittedName>
        <fullName evidence="1">Uncharacterized protein</fullName>
    </submittedName>
</protein>
<proteinExistence type="predicted"/>
<reference evidence="1" key="1">
    <citation type="journal article" date="2014" name="Front. Microbiol.">
        <title>High frequency of phylogenetically diverse reductive dehalogenase-homologous genes in deep subseafloor sedimentary metagenomes.</title>
        <authorList>
            <person name="Kawai M."/>
            <person name="Futagami T."/>
            <person name="Toyoda A."/>
            <person name="Takaki Y."/>
            <person name="Nishi S."/>
            <person name="Hori S."/>
            <person name="Arai W."/>
            <person name="Tsubouchi T."/>
            <person name="Morono Y."/>
            <person name="Uchiyama I."/>
            <person name="Ito T."/>
            <person name="Fujiyama A."/>
            <person name="Inagaki F."/>
            <person name="Takami H."/>
        </authorList>
    </citation>
    <scope>NUCLEOTIDE SEQUENCE</scope>
    <source>
        <strain evidence="1">Expedition CK06-06</strain>
    </source>
</reference>
<gene>
    <name evidence="1" type="ORF">S12H4_35634</name>
</gene>
<name>X1T4P9_9ZZZZ</name>
<dbReference type="EMBL" id="BARW01021177">
    <property type="protein sequence ID" value="GAJ00219.1"/>
    <property type="molecule type" value="Genomic_DNA"/>
</dbReference>
<dbReference type="AlphaFoldDB" id="X1T4P9"/>
<comment type="caution">
    <text evidence="1">The sequence shown here is derived from an EMBL/GenBank/DDBJ whole genome shotgun (WGS) entry which is preliminary data.</text>
</comment>
<sequence length="92" mass="10373">MARDKDASVGIKMKIELELDDRLYQVIKRMAPEVDIEIALSELIRGVVIMLATHDEEFIRAHAGGSKEAREIVDEQMRKALPKIIEKATLGD</sequence>
<evidence type="ECO:0000313" key="1">
    <source>
        <dbReference type="EMBL" id="GAJ00219.1"/>
    </source>
</evidence>
<organism evidence="1">
    <name type="scientific">marine sediment metagenome</name>
    <dbReference type="NCBI Taxonomy" id="412755"/>
    <lineage>
        <taxon>unclassified sequences</taxon>
        <taxon>metagenomes</taxon>
        <taxon>ecological metagenomes</taxon>
    </lineage>
</organism>
<accession>X1T4P9</accession>